<dbReference type="SUPFAM" id="SSF52113">
    <property type="entry name" value="BRCT domain"/>
    <property type="match status" value="1"/>
</dbReference>
<dbReference type="InterPro" id="IPR036625">
    <property type="entry name" value="E3-bd_dom_sf"/>
</dbReference>
<dbReference type="Pfam" id="PF23359">
    <property type="entry name" value="Lsr2_DNA-bd"/>
    <property type="match status" value="1"/>
</dbReference>
<protein>
    <recommendedName>
        <fullName evidence="5">Exonuclease domain-containing protein</fullName>
    </recommendedName>
</protein>
<keyword evidence="2" id="KW-0378">Hydrolase</keyword>
<dbReference type="SMART" id="SM00479">
    <property type="entry name" value="EXOIII"/>
    <property type="match status" value="1"/>
</dbReference>
<name>A0ABQ3WL18_9ACTN</name>
<dbReference type="Gene3D" id="3.30.420.10">
    <property type="entry name" value="Ribonuclease H-like superfamily/Ribonuclease H"/>
    <property type="match status" value="1"/>
</dbReference>
<keyword evidence="1" id="KW-0540">Nuclease</keyword>
<dbReference type="Gene3D" id="3.40.50.10190">
    <property type="entry name" value="BRCT domain"/>
    <property type="match status" value="1"/>
</dbReference>
<evidence type="ECO:0000256" key="3">
    <source>
        <dbReference type="ARBA" id="ARBA00022839"/>
    </source>
</evidence>
<gene>
    <name evidence="6" type="ORF">Aca07nite_42170</name>
</gene>
<evidence type="ECO:0000256" key="2">
    <source>
        <dbReference type="ARBA" id="ARBA00022801"/>
    </source>
</evidence>
<evidence type="ECO:0000256" key="4">
    <source>
        <dbReference type="ARBA" id="ARBA00023125"/>
    </source>
</evidence>
<feature type="domain" description="Exonuclease" evidence="5">
    <location>
        <begin position="284"/>
        <end position="449"/>
    </location>
</feature>
<accession>A0ABQ3WL18</accession>
<evidence type="ECO:0000313" key="6">
    <source>
        <dbReference type="EMBL" id="GID46942.1"/>
    </source>
</evidence>
<dbReference type="InterPro" id="IPR036420">
    <property type="entry name" value="BRCT_dom_sf"/>
</dbReference>
<keyword evidence="4" id="KW-0238">DNA-binding</keyword>
<comment type="caution">
    <text evidence="6">The sequence shown here is derived from an EMBL/GenBank/DDBJ whole genome shotgun (WGS) entry which is preliminary data.</text>
</comment>
<dbReference type="InterPro" id="IPR013520">
    <property type="entry name" value="Ribonucl_H"/>
</dbReference>
<evidence type="ECO:0000259" key="5">
    <source>
        <dbReference type="SMART" id="SM00479"/>
    </source>
</evidence>
<sequence>MADRFNPAGPVDVRYLIEVHRETFAIARPRIAVASALPDRQAVYRHYEQHALRGIGVFDRAGRARARQLASQHTEHWLASQWAENESHRVAQQAGFDDQWRRLTGNDTDTVLGVLSARFEAVPGYAPVGTVSVDGNRVGLALTAAADSVVPAGLTGGQRARVYESMLKSHALAAVKQAFASAPGLMLARVVVVRHDARRPCVLALEVSRPALESVRWDTTGADEILASAGSMVLTRPEGPFGDLGPVDDLLDDISAELAAGARGAIADMVARQEVEEPEAGAAGFAIVDVETSGLSPEYDRVVEVAVVGTDRYGNVVDEWTTLVNPDGPVGKTSIHRIRAADVADAPRFADIVGELTARLVGRVIVGHNVQFDLRFLHAEYARARLRLPRVVSLCTYQESHGYLPDLDRRRLADCCHAAGVALTDAHAALEDARATAGLLRTYLGSGSRLAGVHRRLPEQAAQIGWPRVPVTGARIKARQPAAPPPVPAQAGALAALLEDLPVADVLPNGAPPAAAGYVELLAEALEDGVLTQEEATALADHARFAGLSRADVDSAHHGFVLALAHQAVADGRVTNEERRELNNAAEILGLPNGMVKRLLAEADSEWVTQLSRGCSPLPEGWAHGEPLRVGQKVAFTGGEPTRRERLEIAARAAGLRVMNNVSRVTAILVTPEAQPNSGKGEAARKHGTRIVRPGVFEQLVEHVQPAPPVLVVREATADGADVSASAAVLGPALGVPVPPAVVRAWARENGYVVGPRGRLPQEVQAAFLAANATTT</sequence>
<organism evidence="6">
    <name type="scientific">Actinoplanes campanulatus</name>
    <dbReference type="NCBI Taxonomy" id="113559"/>
    <lineage>
        <taxon>Bacteria</taxon>
        <taxon>Bacillati</taxon>
        <taxon>Actinomycetota</taxon>
        <taxon>Actinomycetes</taxon>
        <taxon>Micromonosporales</taxon>
        <taxon>Micromonosporaceae</taxon>
        <taxon>Actinoplanes</taxon>
    </lineage>
</organism>
<dbReference type="SUPFAM" id="SSF158682">
    <property type="entry name" value="TerB-like"/>
    <property type="match status" value="1"/>
</dbReference>
<dbReference type="CDD" id="cd06127">
    <property type="entry name" value="DEDDh"/>
    <property type="match status" value="1"/>
</dbReference>
<dbReference type="Gene3D" id="4.10.320.10">
    <property type="entry name" value="E3-binding domain"/>
    <property type="match status" value="1"/>
</dbReference>
<dbReference type="InterPro" id="IPR029024">
    <property type="entry name" value="TerB-like"/>
</dbReference>
<dbReference type="InterPro" id="IPR036397">
    <property type="entry name" value="RNaseH_sf"/>
</dbReference>
<dbReference type="Pfam" id="PF00929">
    <property type="entry name" value="RNase_T"/>
    <property type="match status" value="1"/>
</dbReference>
<dbReference type="InterPro" id="IPR012337">
    <property type="entry name" value="RNaseH-like_sf"/>
</dbReference>
<reference evidence="6" key="1">
    <citation type="submission" date="2021-01" db="EMBL/GenBank/DDBJ databases">
        <title>Whole genome shotgun sequence of Actinoplanes capillaceus NBRC 16408.</title>
        <authorList>
            <person name="Komaki H."/>
            <person name="Tamura T."/>
        </authorList>
    </citation>
    <scope>NUCLEOTIDE SEQUENCE [LARGE SCALE GENOMIC DNA]</scope>
    <source>
        <strain evidence="6">NBRC 16408</strain>
    </source>
</reference>
<keyword evidence="3" id="KW-0269">Exonuclease</keyword>
<dbReference type="PANTHER" id="PTHR30231:SF4">
    <property type="entry name" value="PROTEIN NEN2"/>
    <property type="match status" value="1"/>
</dbReference>
<proteinExistence type="predicted"/>
<dbReference type="SUPFAM" id="SSF53098">
    <property type="entry name" value="Ribonuclease H-like"/>
    <property type="match status" value="1"/>
</dbReference>
<dbReference type="InterPro" id="IPR055370">
    <property type="entry name" value="Lsr2_DNA-bd"/>
</dbReference>
<dbReference type="PANTHER" id="PTHR30231">
    <property type="entry name" value="DNA POLYMERASE III SUBUNIT EPSILON"/>
    <property type="match status" value="1"/>
</dbReference>
<dbReference type="EMBL" id="BOMF01000081">
    <property type="protein sequence ID" value="GID46942.1"/>
    <property type="molecule type" value="Genomic_DNA"/>
</dbReference>
<dbReference type="CDD" id="cd00027">
    <property type="entry name" value="BRCT"/>
    <property type="match status" value="1"/>
</dbReference>
<evidence type="ECO:0000256" key="1">
    <source>
        <dbReference type="ARBA" id="ARBA00022722"/>
    </source>
</evidence>